<dbReference type="Proteomes" id="UP000664940">
    <property type="component" value="Unassembled WGS sequence"/>
</dbReference>
<reference evidence="1 2" key="1">
    <citation type="journal article" date="2020" name="Nature">
        <title>Six reference-quality genomes reveal evolution of bat adaptations.</title>
        <authorList>
            <person name="Jebb D."/>
            <person name="Huang Z."/>
            <person name="Pippel M."/>
            <person name="Hughes G.M."/>
            <person name="Lavrichenko K."/>
            <person name="Devanna P."/>
            <person name="Winkler S."/>
            <person name="Jermiin L.S."/>
            <person name="Skirmuntt E.C."/>
            <person name="Katzourakis A."/>
            <person name="Burkitt-Gray L."/>
            <person name="Ray D.A."/>
            <person name="Sullivan K.A.M."/>
            <person name="Roscito J.G."/>
            <person name="Kirilenko B.M."/>
            <person name="Davalos L.M."/>
            <person name="Corthals A.P."/>
            <person name="Power M.L."/>
            <person name="Jones G."/>
            <person name="Ransome R.D."/>
            <person name="Dechmann D.K.N."/>
            <person name="Locatelli A.G."/>
            <person name="Puechmaille S.J."/>
            <person name="Fedrigo O."/>
            <person name="Jarvis E.D."/>
            <person name="Hiller M."/>
            <person name="Vernes S.C."/>
            <person name="Myers E.W."/>
            <person name="Teeling E.C."/>
        </authorList>
    </citation>
    <scope>NUCLEOTIDE SEQUENCE [LARGE SCALE GENOMIC DNA]</scope>
    <source>
        <strain evidence="1">Bat1K_MPI-CBG_1</strain>
    </source>
</reference>
<gene>
    <name evidence="1" type="ORF">HJG60_010261</name>
</gene>
<accession>A0A834AZ18</accession>
<dbReference type="AlphaFoldDB" id="A0A834AZ18"/>
<comment type="caution">
    <text evidence="1">The sequence shown here is derived from an EMBL/GenBank/DDBJ whole genome shotgun (WGS) entry which is preliminary data.</text>
</comment>
<protein>
    <submittedName>
        <fullName evidence="1">Uncharacterized protein</fullName>
    </submittedName>
</protein>
<evidence type="ECO:0000313" key="1">
    <source>
        <dbReference type="EMBL" id="KAF6119878.1"/>
    </source>
</evidence>
<evidence type="ECO:0000313" key="2">
    <source>
        <dbReference type="Proteomes" id="UP000664940"/>
    </source>
</evidence>
<sequence>MRQLQQKAGGKGVCAGIRLCVKCKILTSVNKIKLCLTVPCLLPVGPVLTTLHSQLAAMPLRSLNHSSEESKVESSHKTCTFCDHILPKWAILPWPSGSVGWSISKMLHTPSPVGHIPRVRVQCPIGAHMGGN</sequence>
<proteinExistence type="predicted"/>
<organism evidence="1 2">
    <name type="scientific">Phyllostomus discolor</name>
    <name type="common">pale spear-nosed bat</name>
    <dbReference type="NCBI Taxonomy" id="89673"/>
    <lineage>
        <taxon>Eukaryota</taxon>
        <taxon>Metazoa</taxon>
        <taxon>Chordata</taxon>
        <taxon>Craniata</taxon>
        <taxon>Vertebrata</taxon>
        <taxon>Euteleostomi</taxon>
        <taxon>Mammalia</taxon>
        <taxon>Eutheria</taxon>
        <taxon>Laurasiatheria</taxon>
        <taxon>Chiroptera</taxon>
        <taxon>Yangochiroptera</taxon>
        <taxon>Phyllostomidae</taxon>
        <taxon>Phyllostominae</taxon>
        <taxon>Phyllostomus</taxon>
    </lineage>
</organism>
<name>A0A834AZ18_9CHIR</name>
<dbReference type="EMBL" id="JABVXQ010000003">
    <property type="protein sequence ID" value="KAF6119878.1"/>
    <property type="molecule type" value="Genomic_DNA"/>
</dbReference>